<feature type="region of interest" description="Disordered" evidence="1">
    <location>
        <begin position="162"/>
        <end position="191"/>
    </location>
</feature>
<feature type="compositionally biased region" description="Basic and acidic residues" evidence="1">
    <location>
        <begin position="758"/>
        <end position="767"/>
    </location>
</feature>
<reference evidence="3" key="1">
    <citation type="submission" date="2023-08" db="EMBL/GenBank/DDBJ databases">
        <authorList>
            <person name="Chen Y."/>
            <person name="Shah S."/>
            <person name="Dougan E. K."/>
            <person name="Thang M."/>
            <person name="Chan C."/>
        </authorList>
    </citation>
    <scope>NUCLEOTIDE SEQUENCE</scope>
</reference>
<accession>A0AA36N8L9</accession>
<protein>
    <recommendedName>
        <fullName evidence="2">RRM domain-containing protein</fullName>
    </recommendedName>
</protein>
<feature type="domain" description="RRM" evidence="2">
    <location>
        <begin position="536"/>
        <end position="587"/>
    </location>
</feature>
<keyword evidence="4" id="KW-1185">Reference proteome</keyword>
<dbReference type="Gene3D" id="2.40.50.140">
    <property type="entry name" value="Nucleic acid-binding proteins"/>
    <property type="match status" value="1"/>
</dbReference>
<dbReference type="Pfam" id="PF00076">
    <property type="entry name" value="RRM_1"/>
    <property type="match status" value="1"/>
</dbReference>
<dbReference type="InterPro" id="IPR012677">
    <property type="entry name" value="Nucleotide-bd_a/b_plait_sf"/>
</dbReference>
<feature type="compositionally biased region" description="Basic and acidic residues" evidence="1">
    <location>
        <begin position="162"/>
        <end position="171"/>
    </location>
</feature>
<feature type="region of interest" description="Disordered" evidence="1">
    <location>
        <begin position="736"/>
        <end position="786"/>
    </location>
</feature>
<gene>
    <name evidence="3" type="ORF">EVOR1521_LOCUS25793</name>
</gene>
<feature type="compositionally biased region" description="Polar residues" evidence="1">
    <location>
        <begin position="172"/>
        <end position="183"/>
    </location>
</feature>
<comment type="caution">
    <text evidence="3">The sequence shown here is derived from an EMBL/GenBank/DDBJ whole genome shotgun (WGS) entry which is preliminary data.</text>
</comment>
<sequence>MHFLRRGRSCGGGIDKGAVRCGVQGYAGGRSVLLWAHAPCFLGKIKAEYVTARRGRCKSTGEAFEIGQLRIGFEVGNHKSWWQPVEAARWTSQVVALGVVRNLGRCAGAAVLHERRQAATGMQPLQFHVLKTFSSSKLRRQSAPQRSAEGNQEIKEEAWLEGGQENKEETHPSNQGKEQTWSASDWEDKDEKSLRKMHEQIGIAEDDMPISIKFLPSKDQTGETCSCIARYEKEETLEQVILRLNGQHLKTRSGKPKLVGVSKARPARWMVEAGLAAQQKRVPTKVSVANVPLEYSTEDFLVLHKEVGLDVDELPSVAQHPPKSERDETYQLTAKYPDLAHARKAVEKLTGALMWTSTGKEKRLSVWIVDPKGSEVTESHHRFEEGDLEGILEHWYEAQDYGFIRAKQGGPKLVAFRSQFVDSYTPIPGVDVVFEAFDAGKKYEARNIRMLNVDQKVQATVMLPAPTAEIPVQYEAAPGLDYFCKMWDLGPTTAAWLTRLHPEVQQAVIENYDDSSVPELLDPDEQITLHPSCFVAVDGLHRNISPEALSTLFGRFGQVQSCSRPNSVSAIVEMSSAEEASVAVQDLIYPPLGWPGGMLVHFHHKTPVMQLEDMPLGQRLFGIVKTWSVMGAGYIALHGTGPDLPVTKDCLEDVTALSTGAPVLFKAWQTPELPSPVVTHCMGRLHTVRAHLIACFGRDFAVRSYARQMQEHQGPLLKLLQSGEAPAVQLKRIKAQRPKAKSKAKAKASVKSLEGETVEAKGKEQEAVKATSNVEPAVQREAPIPTRPLAVPGRVALDLDD</sequence>
<dbReference type="InterPro" id="IPR000504">
    <property type="entry name" value="RRM_dom"/>
</dbReference>
<name>A0AA36N8L9_9DINO</name>
<evidence type="ECO:0000313" key="3">
    <source>
        <dbReference type="EMBL" id="CAJ1403040.1"/>
    </source>
</evidence>
<dbReference type="EMBL" id="CAUJNA010003478">
    <property type="protein sequence ID" value="CAJ1403040.1"/>
    <property type="molecule type" value="Genomic_DNA"/>
</dbReference>
<dbReference type="Proteomes" id="UP001178507">
    <property type="component" value="Unassembled WGS sequence"/>
</dbReference>
<dbReference type="Gene3D" id="3.30.70.330">
    <property type="match status" value="1"/>
</dbReference>
<proteinExistence type="predicted"/>
<evidence type="ECO:0000256" key="1">
    <source>
        <dbReference type="SAM" id="MobiDB-lite"/>
    </source>
</evidence>
<dbReference type="GO" id="GO:0003723">
    <property type="term" value="F:RNA binding"/>
    <property type="evidence" value="ECO:0007669"/>
    <property type="project" value="InterPro"/>
</dbReference>
<dbReference type="InterPro" id="IPR035979">
    <property type="entry name" value="RBD_domain_sf"/>
</dbReference>
<dbReference type="InterPro" id="IPR012340">
    <property type="entry name" value="NA-bd_OB-fold"/>
</dbReference>
<organism evidence="3 4">
    <name type="scientific">Effrenium voratum</name>
    <dbReference type="NCBI Taxonomy" id="2562239"/>
    <lineage>
        <taxon>Eukaryota</taxon>
        <taxon>Sar</taxon>
        <taxon>Alveolata</taxon>
        <taxon>Dinophyceae</taxon>
        <taxon>Suessiales</taxon>
        <taxon>Symbiodiniaceae</taxon>
        <taxon>Effrenium</taxon>
    </lineage>
</organism>
<evidence type="ECO:0000313" key="4">
    <source>
        <dbReference type="Proteomes" id="UP001178507"/>
    </source>
</evidence>
<evidence type="ECO:0000259" key="2">
    <source>
        <dbReference type="Pfam" id="PF00076"/>
    </source>
</evidence>
<dbReference type="AlphaFoldDB" id="A0AA36N8L9"/>
<dbReference type="CDD" id="cd00590">
    <property type="entry name" value="RRM_SF"/>
    <property type="match status" value="1"/>
</dbReference>
<dbReference type="SUPFAM" id="SSF54928">
    <property type="entry name" value="RNA-binding domain, RBD"/>
    <property type="match status" value="1"/>
</dbReference>
<feature type="compositionally biased region" description="Basic residues" evidence="1">
    <location>
        <begin position="736"/>
        <end position="748"/>
    </location>
</feature>